<dbReference type="PROSITE" id="PS50850">
    <property type="entry name" value="MFS"/>
    <property type="match status" value="1"/>
</dbReference>
<evidence type="ECO:0000256" key="6">
    <source>
        <dbReference type="SAM" id="Phobius"/>
    </source>
</evidence>
<keyword evidence="4 6" id="KW-1133">Transmembrane helix</keyword>
<feature type="transmembrane region" description="Helical" evidence="6">
    <location>
        <begin position="711"/>
        <end position="733"/>
    </location>
</feature>
<keyword evidence="3 6" id="KW-0812">Transmembrane</keyword>
<reference evidence="9" key="1">
    <citation type="journal article" date="2015" name="Genome Announc.">
        <title>Draft genome sequence of Talaromyces cellulolyticus strain Y-94, a source of lignocellulosic biomass-degrading enzymes.</title>
        <authorList>
            <person name="Fujii T."/>
            <person name="Koike H."/>
            <person name="Sawayama S."/>
            <person name="Yano S."/>
            <person name="Inoue H."/>
        </authorList>
    </citation>
    <scope>NUCLEOTIDE SEQUENCE [LARGE SCALE GENOMIC DNA]</scope>
    <source>
        <strain evidence="9">Y-94</strain>
    </source>
</reference>
<evidence type="ECO:0000313" key="8">
    <source>
        <dbReference type="EMBL" id="GAM43494.1"/>
    </source>
</evidence>
<evidence type="ECO:0000256" key="2">
    <source>
        <dbReference type="ARBA" id="ARBA00022448"/>
    </source>
</evidence>
<feature type="transmembrane region" description="Helical" evidence="6">
    <location>
        <begin position="520"/>
        <end position="540"/>
    </location>
</feature>
<feature type="transmembrane region" description="Helical" evidence="6">
    <location>
        <begin position="429"/>
        <end position="447"/>
    </location>
</feature>
<feature type="transmembrane region" description="Helical" evidence="6">
    <location>
        <begin position="459"/>
        <end position="482"/>
    </location>
</feature>
<dbReference type="SUPFAM" id="SSF53335">
    <property type="entry name" value="S-adenosyl-L-methionine-dependent methyltransferases"/>
    <property type="match status" value="1"/>
</dbReference>
<dbReference type="GO" id="GO:0022857">
    <property type="term" value="F:transmembrane transporter activity"/>
    <property type="evidence" value="ECO:0007669"/>
    <property type="project" value="InterPro"/>
</dbReference>
<keyword evidence="2" id="KW-0813">Transport</keyword>
<keyword evidence="9" id="KW-1185">Reference proteome</keyword>
<dbReference type="PANTHER" id="PTHR43791">
    <property type="entry name" value="PERMEASE-RELATED"/>
    <property type="match status" value="1"/>
</dbReference>
<dbReference type="InterPro" id="IPR019410">
    <property type="entry name" value="Methyltransf_16"/>
</dbReference>
<dbReference type="GO" id="GO:0008757">
    <property type="term" value="F:S-adenosylmethionine-dependent methyltransferase activity"/>
    <property type="evidence" value="ECO:0007669"/>
    <property type="project" value="UniProtKB-ARBA"/>
</dbReference>
<evidence type="ECO:0000313" key="9">
    <source>
        <dbReference type="Proteomes" id="UP000053095"/>
    </source>
</evidence>
<name>A0A0B8MYZ1_TALPI</name>
<dbReference type="Pfam" id="PF07690">
    <property type="entry name" value="MFS_1"/>
    <property type="match status" value="1"/>
</dbReference>
<dbReference type="InterPro" id="IPR036259">
    <property type="entry name" value="MFS_trans_sf"/>
</dbReference>
<comment type="subcellular location">
    <subcellularLocation>
        <location evidence="1">Membrane</location>
        <topology evidence="1">Multi-pass membrane protein</topology>
    </subcellularLocation>
</comment>
<dbReference type="GO" id="GO:0016020">
    <property type="term" value="C:membrane"/>
    <property type="evidence" value="ECO:0007669"/>
    <property type="project" value="UniProtKB-SubCell"/>
</dbReference>
<protein>
    <recommendedName>
        <fullName evidence="7">Major facilitator superfamily (MFS) profile domain-containing protein</fullName>
    </recommendedName>
</protein>
<proteinExistence type="predicted"/>
<evidence type="ECO:0000259" key="7">
    <source>
        <dbReference type="PROSITE" id="PS50850"/>
    </source>
</evidence>
<gene>
    <name evidence="8" type="ORF">TCE0_050r18352</name>
</gene>
<feature type="transmembrane region" description="Helical" evidence="6">
    <location>
        <begin position="745"/>
        <end position="766"/>
    </location>
</feature>
<feature type="transmembrane region" description="Helical" evidence="6">
    <location>
        <begin position="656"/>
        <end position="676"/>
    </location>
</feature>
<dbReference type="PANTHER" id="PTHR43791:SF74">
    <property type="entry name" value="TRANSPORTER, PUTATIVE (AFU_ORTHOLOGUE AFUA_1G17530)-RELATED"/>
    <property type="match status" value="1"/>
</dbReference>
<evidence type="ECO:0000256" key="4">
    <source>
        <dbReference type="ARBA" id="ARBA00022989"/>
    </source>
</evidence>
<feature type="transmembrane region" description="Helical" evidence="6">
    <location>
        <begin position="488"/>
        <end position="508"/>
    </location>
</feature>
<dbReference type="Proteomes" id="UP000053095">
    <property type="component" value="Unassembled WGS sequence"/>
</dbReference>
<evidence type="ECO:0000256" key="5">
    <source>
        <dbReference type="ARBA" id="ARBA00023136"/>
    </source>
</evidence>
<dbReference type="InterPro" id="IPR029063">
    <property type="entry name" value="SAM-dependent_MTases_sf"/>
</dbReference>
<organism evidence="8 9">
    <name type="scientific">Talaromyces pinophilus</name>
    <name type="common">Penicillium pinophilum</name>
    <dbReference type="NCBI Taxonomy" id="128442"/>
    <lineage>
        <taxon>Eukaryota</taxon>
        <taxon>Fungi</taxon>
        <taxon>Dikarya</taxon>
        <taxon>Ascomycota</taxon>
        <taxon>Pezizomycotina</taxon>
        <taxon>Eurotiomycetes</taxon>
        <taxon>Eurotiomycetidae</taxon>
        <taxon>Eurotiales</taxon>
        <taxon>Trichocomaceae</taxon>
        <taxon>Talaromyces</taxon>
        <taxon>Talaromyces sect. Talaromyces</taxon>
    </lineage>
</organism>
<dbReference type="InterPro" id="IPR011701">
    <property type="entry name" value="MFS"/>
</dbReference>
<sequence length="834" mass="92559">MASIAGTEDVSRLIAQYFELVDLRNLTIPSSSVLKNPVTQNRIYNEMFNGDLLTPVIPPAAYRLRLLKKLIAVIENDDLWDPEEDEIIEPLMAAMTDLMSQPLQEDSSISSLDTEEPQLSFVSYTVPQAGSQGRKQITTYESRGLIYGSGSTGFRTWEAALHLGTYLSSVSSGGSSPVSVRGKRVVELGAGTGFLSLLCQKFLDAERVLMTDGNAKLVDVFNGPCLERNGFVKGKDAIAGRQWLWGEPLSADGTEEKFDIAFGADLTYDKATIPLLVDAISRLFSSHGVKQFVIAATIRNEDTFGAFLDACQDRHFVMEKSSFESPAFENQTGFFHSTQVPIWTYIEHFETVHAGNCDQDTVDKQLAMQNQPIAVDEETNKRLLRKVDWRLMPVMCFTYALQYYDKALLSQAAIFGLRKDLNLENGLRLSWVSIIFYFGYVLGCYPLSWAAQKFTVRKVCSITCLFWSIIILCTPACTSYAGILVNRFMLGVLESGVSPAFMLCVGVWYKHSEQVLRSSIWYSCSGGSLIISPIINYGLGHITGGKLHPWQYMYLIAGSVTFIWAILLWWILPSSPQDARGFTNEERILLLERVRGNNAGSENHNIKGRHLKEALLSYQFWCTFALSVLTTTPGGAISTYGSIIFEGMGFSTFESLLLNLPIGGFAIVCILSSGYLGRRLPNARLHLVTAGSLVVIIGSCMIWKLPASQRAARIIGYYLINFFSFAWVQCIAMGTSNVAGHTKKATMAAGTFVGFALGNIIGPLTFSANDAPRYNAGFETLVISFSICAVLAQVFRFAMQRQNSRRDQKYGEPSVEHGLEDLTDKENKSFRYHV</sequence>
<evidence type="ECO:0000256" key="1">
    <source>
        <dbReference type="ARBA" id="ARBA00004141"/>
    </source>
</evidence>
<evidence type="ECO:0000256" key="3">
    <source>
        <dbReference type="ARBA" id="ARBA00022692"/>
    </source>
</evidence>
<dbReference type="SUPFAM" id="SSF103473">
    <property type="entry name" value="MFS general substrate transporter"/>
    <property type="match status" value="1"/>
</dbReference>
<feature type="domain" description="Major facilitator superfamily (MFS) profile" evidence="7">
    <location>
        <begin position="391"/>
        <end position="804"/>
    </location>
</feature>
<accession>A0A0B8MYZ1</accession>
<feature type="transmembrane region" description="Helical" evidence="6">
    <location>
        <begin position="552"/>
        <end position="572"/>
    </location>
</feature>
<feature type="transmembrane region" description="Helical" evidence="6">
    <location>
        <begin position="685"/>
        <end position="705"/>
    </location>
</feature>
<dbReference type="Gene3D" id="3.40.50.150">
    <property type="entry name" value="Vaccinia Virus protein VP39"/>
    <property type="match status" value="1"/>
</dbReference>
<dbReference type="EMBL" id="DF933846">
    <property type="protein sequence ID" value="GAM43494.1"/>
    <property type="molecule type" value="Genomic_DNA"/>
</dbReference>
<keyword evidence="5 6" id="KW-0472">Membrane</keyword>
<dbReference type="AlphaFoldDB" id="A0A0B8MYZ1"/>
<feature type="transmembrane region" description="Helical" evidence="6">
    <location>
        <begin position="778"/>
        <end position="799"/>
    </location>
</feature>
<dbReference type="Pfam" id="PF10294">
    <property type="entry name" value="Methyltransf_16"/>
    <property type="match status" value="1"/>
</dbReference>
<dbReference type="InterPro" id="IPR020846">
    <property type="entry name" value="MFS_dom"/>
</dbReference>
<dbReference type="Gene3D" id="1.20.1250.20">
    <property type="entry name" value="MFS general substrate transporter like domains"/>
    <property type="match status" value="2"/>
</dbReference>
<feature type="transmembrane region" description="Helical" evidence="6">
    <location>
        <begin position="615"/>
        <end position="636"/>
    </location>
</feature>